<gene>
    <name evidence="1" type="ORF">LCGC14_2296070</name>
</gene>
<comment type="caution">
    <text evidence="1">The sequence shown here is derived from an EMBL/GenBank/DDBJ whole genome shotgun (WGS) entry which is preliminary data.</text>
</comment>
<dbReference type="EMBL" id="LAZR01032272">
    <property type="protein sequence ID" value="KKL51382.1"/>
    <property type="molecule type" value="Genomic_DNA"/>
</dbReference>
<organism evidence="1">
    <name type="scientific">marine sediment metagenome</name>
    <dbReference type="NCBI Taxonomy" id="412755"/>
    <lineage>
        <taxon>unclassified sequences</taxon>
        <taxon>metagenomes</taxon>
        <taxon>ecological metagenomes</taxon>
    </lineage>
</organism>
<protein>
    <submittedName>
        <fullName evidence="1">Uncharacterized protein</fullName>
    </submittedName>
</protein>
<evidence type="ECO:0000313" key="1">
    <source>
        <dbReference type="EMBL" id="KKL51382.1"/>
    </source>
</evidence>
<name>A0A0F9FJZ6_9ZZZZ</name>
<reference evidence="1" key="1">
    <citation type="journal article" date="2015" name="Nature">
        <title>Complex archaea that bridge the gap between prokaryotes and eukaryotes.</title>
        <authorList>
            <person name="Spang A."/>
            <person name="Saw J.H."/>
            <person name="Jorgensen S.L."/>
            <person name="Zaremba-Niedzwiedzka K."/>
            <person name="Martijn J."/>
            <person name="Lind A.E."/>
            <person name="van Eijk R."/>
            <person name="Schleper C."/>
            <person name="Guy L."/>
            <person name="Ettema T.J."/>
        </authorList>
    </citation>
    <scope>NUCLEOTIDE SEQUENCE</scope>
</reference>
<proteinExistence type="predicted"/>
<sequence>MKGGSRRSGGGGTLYARYRASATGQTGMGANCRAMLAAGPDGPVTSVRFENVREGIANAEAVIFIQKALLSGKMPVAEAGKYRQLLDERVNAARVYSLGLGQTRWQDRDRRLYQAAAEIAGQPAR</sequence>
<accession>A0A0F9FJZ6</accession>
<dbReference type="AlphaFoldDB" id="A0A0F9FJZ6"/>